<dbReference type="KEGG" id="fra:Francci3_0132"/>
<dbReference type="OrthoDB" id="8438314at2"/>
<dbReference type="STRING" id="106370.Francci3_0132"/>
<organism evidence="1 2">
    <name type="scientific">Frankia casuarinae (strain DSM 45818 / CECT 9043 / HFP020203 / CcI3)</name>
    <dbReference type="NCBI Taxonomy" id="106370"/>
    <lineage>
        <taxon>Bacteria</taxon>
        <taxon>Bacillati</taxon>
        <taxon>Actinomycetota</taxon>
        <taxon>Actinomycetes</taxon>
        <taxon>Frankiales</taxon>
        <taxon>Frankiaceae</taxon>
        <taxon>Frankia</taxon>
    </lineage>
</organism>
<name>Q2JGR6_FRACC</name>
<dbReference type="PhylomeDB" id="Q2JGR6"/>
<dbReference type="eggNOG" id="COG5606">
    <property type="taxonomic scope" value="Bacteria"/>
</dbReference>
<accession>Q2JGR6</accession>
<protein>
    <recommendedName>
        <fullName evidence="3">XRE family transcriptional regulator</fullName>
    </recommendedName>
</protein>
<proteinExistence type="predicted"/>
<sequence length="180" mass="20439">MDERHGEVVTVYTERSAVPNALWLALLQETSSVLDILVYAGLHLPEANPSWVPEIQRRCGDGVQVRIAFGDPESEEVRTRGEEEGVGAGMAARIRYALSWYQPILGVENLQVRFHATVLYNSIIRFDDQMLINPHIYSMPAFRAPIVHLRKIDGGPLFETYAECFERIWAQSRVLENKEG</sequence>
<dbReference type="HOGENOM" id="CLU_059166_0_0_11"/>
<reference evidence="1 2" key="1">
    <citation type="journal article" date="2007" name="Genome Res.">
        <title>Genome characteristics of facultatively symbiotic Frankia sp. strains reflect host range and host plant biogeography.</title>
        <authorList>
            <person name="Normand P."/>
            <person name="Lapierre P."/>
            <person name="Tisa L.S."/>
            <person name="Gogarten J.P."/>
            <person name="Alloisio N."/>
            <person name="Bagnarol E."/>
            <person name="Bassi C.A."/>
            <person name="Berry A.M."/>
            <person name="Bickhart D.M."/>
            <person name="Choisne N."/>
            <person name="Couloux A."/>
            <person name="Cournoyer B."/>
            <person name="Cruveiller S."/>
            <person name="Daubin V."/>
            <person name="Demange N."/>
            <person name="Francino M.P."/>
            <person name="Goltsman E."/>
            <person name="Huang Y."/>
            <person name="Kopp O.R."/>
            <person name="Labarre L."/>
            <person name="Lapidus A."/>
            <person name="Lavire C."/>
            <person name="Marechal J."/>
            <person name="Martinez M."/>
            <person name="Mastronunzio J.E."/>
            <person name="Mullin B.C."/>
            <person name="Niemann J."/>
            <person name="Pujic P."/>
            <person name="Rawnsley T."/>
            <person name="Rouy Z."/>
            <person name="Schenowitz C."/>
            <person name="Sellstedt A."/>
            <person name="Tavares F."/>
            <person name="Tomkins J.P."/>
            <person name="Vallenet D."/>
            <person name="Valverde C."/>
            <person name="Wall L.G."/>
            <person name="Wang Y."/>
            <person name="Medigue C."/>
            <person name="Benson D.R."/>
        </authorList>
    </citation>
    <scope>NUCLEOTIDE SEQUENCE [LARGE SCALE GENOMIC DNA]</scope>
    <source>
        <strain evidence="2">DSM 45818 / CECT 9043 / CcI3</strain>
    </source>
</reference>
<evidence type="ECO:0008006" key="3">
    <source>
        <dbReference type="Google" id="ProtNLM"/>
    </source>
</evidence>
<evidence type="ECO:0000313" key="1">
    <source>
        <dbReference type="EMBL" id="ABD09526.1"/>
    </source>
</evidence>
<gene>
    <name evidence="1" type="ordered locus">Francci3_0132</name>
</gene>
<dbReference type="EMBL" id="CP000249">
    <property type="protein sequence ID" value="ABD09526.1"/>
    <property type="molecule type" value="Genomic_DNA"/>
</dbReference>
<dbReference type="RefSeq" id="WP_011434607.1">
    <property type="nucleotide sequence ID" value="NC_007777.1"/>
</dbReference>
<dbReference type="AlphaFoldDB" id="Q2JGR6"/>
<evidence type="ECO:0000313" key="2">
    <source>
        <dbReference type="Proteomes" id="UP000001937"/>
    </source>
</evidence>
<keyword evidence="2" id="KW-1185">Reference proteome</keyword>
<dbReference type="Proteomes" id="UP000001937">
    <property type="component" value="Chromosome"/>
</dbReference>